<dbReference type="EMBL" id="JACAQB010000003">
    <property type="protein sequence ID" value="NWB94827.1"/>
    <property type="molecule type" value="Genomic_DNA"/>
</dbReference>
<dbReference type="AlphaFoldDB" id="A0A7Y7X9T8"/>
<evidence type="ECO:0000313" key="2">
    <source>
        <dbReference type="Proteomes" id="UP000539985"/>
    </source>
</evidence>
<dbReference type="Proteomes" id="UP000539985">
    <property type="component" value="Unassembled WGS sequence"/>
</dbReference>
<organism evidence="1 2">
    <name type="scientific">Pseudomonas gingeri</name>
    <dbReference type="NCBI Taxonomy" id="117681"/>
    <lineage>
        <taxon>Bacteria</taxon>
        <taxon>Pseudomonadati</taxon>
        <taxon>Pseudomonadota</taxon>
        <taxon>Gammaproteobacteria</taxon>
        <taxon>Pseudomonadales</taxon>
        <taxon>Pseudomonadaceae</taxon>
        <taxon>Pseudomonas</taxon>
    </lineage>
</organism>
<reference evidence="1 2" key="1">
    <citation type="submission" date="2020-04" db="EMBL/GenBank/DDBJ databases">
        <title>Molecular characterization of pseudomonads from Agaricus bisporus reveal novel blotch 2 pathogens in Western Europe.</title>
        <authorList>
            <person name="Taparia T."/>
            <person name="Krijger M."/>
            <person name="Haynes E."/>
            <person name="Elpinstone J.G."/>
            <person name="Noble R."/>
            <person name="Van Der Wolf J."/>
        </authorList>
    </citation>
    <scope>NUCLEOTIDE SEQUENCE [LARGE SCALE GENOMIC DNA]</scope>
    <source>
        <strain evidence="1 2">H7001</strain>
    </source>
</reference>
<accession>A0A7Y7X9T8</accession>
<proteinExistence type="predicted"/>
<protein>
    <recommendedName>
        <fullName evidence="3">Cwf19-like C-terminal domain-containing protein</fullName>
    </recommendedName>
</protein>
<dbReference type="SUPFAM" id="SSF54197">
    <property type="entry name" value="HIT-like"/>
    <property type="match status" value="1"/>
</dbReference>
<name>A0A7Y7X9T8_9PSED</name>
<evidence type="ECO:0000313" key="1">
    <source>
        <dbReference type="EMBL" id="NWB94827.1"/>
    </source>
</evidence>
<evidence type="ECO:0008006" key="3">
    <source>
        <dbReference type="Google" id="ProtNLM"/>
    </source>
</evidence>
<comment type="caution">
    <text evidence="1">The sequence shown here is derived from an EMBL/GenBank/DDBJ whole genome shotgun (WGS) entry which is preliminary data.</text>
</comment>
<dbReference type="InterPro" id="IPR036265">
    <property type="entry name" value="HIT-like_sf"/>
</dbReference>
<gene>
    <name evidence="1" type="ORF">HX882_02850</name>
</gene>
<sequence length="226" mass="25430">MNRFHTIENKGNDCRFCGFLNSGSKNSQIDTPWMLGEQYAAFVSVGALVPGWSLIVPTDHKINLSKDYSNKYFWSFVKEAASVLQNNFGKFSIFEHGAFKAESKTSCGTGHAHLHMVPVNFSLFEAAKAFNTEMTWEKCLASEVAEKSKGSEYLFVADSFDGELTQGYICVLEEETSQFFRKVIATKLGMPEKFDYKTSKMLEVSTDSVEKLSNYCWSISNKTRSA</sequence>
<dbReference type="Gene3D" id="3.30.428.10">
    <property type="entry name" value="HIT-like"/>
    <property type="match status" value="1"/>
</dbReference>
<dbReference type="RefSeq" id="WP_177099897.1">
    <property type="nucleotide sequence ID" value="NZ_JACAQB010000003.1"/>
</dbReference>